<dbReference type="SUPFAM" id="SSF48264">
    <property type="entry name" value="Cytochrome P450"/>
    <property type="match status" value="1"/>
</dbReference>
<evidence type="ECO:0000256" key="2">
    <source>
        <dbReference type="ARBA" id="ARBA00003690"/>
    </source>
</evidence>
<comment type="subcellular location">
    <subcellularLocation>
        <location evidence="4">Endoplasmic reticulum membrane</location>
        <topology evidence="4">Peripheral membrane protein</topology>
    </subcellularLocation>
    <subcellularLocation>
        <location evidence="3">Microsome membrane</location>
        <topology evidence="3">Peripheral membrane protein</topology>
    </subcellularLocation>
</comment>
<keyword evidence="12 15" id="KW-0503">Monooxygenase</keyword>
<feature type="transmembrane region" description="Helical" evidence="16">
    <location>
        <begin position="6"/>
        <end position="29"/>
    </location>
</feature>
<dbReference type="CDD" id="cd11056">
    <property type="entry name" value="CYP6-like"/>
    <property type="match status" value="1"/>
</dbReference>
<dbReference type="InterPro" id="IPR001128">
    <property type="entry name" value="Cyt_P450"/>
</dbReference>
<keyword evidence="9" id="KW-0492">Microsome</keyword>
<evidence type="ECO:0000256" key="13">
    <source>
        <dbReference type="ARBA" id="ARBA00023136"/>
    </source>
</evidence>
<dbReference type="PRINTS" id="PR00465">
    <property type="entry name" value="EP450IV"/>
</dbReference>
<gene>
    <name evidence="17" type="ORF">PVAND_017001</name>
</gene>
<keyword evidence="8" id="KW-0256">Endoplasmic reticulum</keyword>
<protein>
    <recommendedName>
        <fullName evidence="19">Cytochrome P450</fullName>
    </recommendedName>
</protein>
<dbReference type="Pfam" id="PF00067">
    <property type="entry name" value="p450"/>
    <property type="match status" value="1"/>
</dbReference>
<evidence type="ECO:0000256" key="8">
    <source>
        <dbReference type="ARBA" id="ARBA00022824"/>
    </source>
</evidence>
<sequence>MSFYEFFYSAIFYILIAIIAIVAIHYVYFLSNRNYWKNRGIFSPDSSLIFGDLPGQVKGNRNIMYDFDDLYKKYKKSHAAIGIFNFRSPRLLVFNTDVIRDIMVKNFKNFPATEFYGKIDGESDPLFGNHMFNQIGEGWKTSRQELSPAFTNTRIKAAHPIMENVVNKMKIYIKNEIAKKDFDGLDAKDLSARYTISVVSNSIYNIDPKTFEGGESELLKVAQKFLAPSKKFMFIFMLNSLYPFLLKHYKFSFSQPGSQKFFFDLMDNSIKHREASGVKCMDYLDHLLTLKQKREISDQALASHGASFLVDGYDTSSTTIAGSLLEIARYKNVQDKLREEINEKMPNDEDFNYDNVQELEYLDQILYESLRMHNPALYLARMCTEDIELELPKDKKVKMVKGDLAYIPVQSIFMDSDYFENPTQFNPDRFSAENGGVKAYMDRGVFFPFGAGPRMCPGNRFAFAQAKYAVASLVKDFELSLNPRSNPNFEVHPNAFILHIQDCYINFKEIKN</sequence>
<dbReference type="PROSITE" id="PS00086">
    <property type="entry name" value="CYTOCHROME_P450"/>
    <property type="match status" value="1"/>
</dbReference>
<keyword evidence="16" id="KW-0812">Transmembrane</keyword>
<dbReference type="InterPro" id="IPR002403">
    <property type="entry name" value="Cyt_P450_E_grp-IV"/>
</dbReference>
<proteinExistence type="inferred from homology"/>
<dbReference type="InterPro" id="IPR050476">
    <property type="entry name" value="Insect_CytP450_Detox"/>
</dbReference>
<keyword evidence="13 16" id="KW-0472">Membrane</keyword>
<organism evidence="17 18">
    <name type="scientific">Polypedilum vanderplanki</name>
    <name type="common">Sleeping chironomid midge</name>
    <dbReference type="NCBI Taxonomy" id="319348"/>
    <lineage>
        <taxon>Eukaryota</taxon>
        <taxon>Metazoa</taxon>
        <taxon>Ecdysozoa</taxon>
        <taxon>Arthropoda</taxon>
        <taxon>Hexapoda</taxon>
        <taxon>Insecta</taxon>
        <taxon>Pterygota</taxon>
        <taxon>Neoptera</taxon>
        <taxon>Endopterygota</taxon>
        <taxon>Diptera</taxon>
        <taxon>Nematocera</taxon>
        <taxon>Chironomoidea</taxon>
        <taxon>Chironomidae</taxon>
        <taxon>Chironominae</taxon>
        <taxon>Polypedilum</taxon>
        <taxon>Polypedilum</taxon>
    </lineage>
</organism>
<evidence type="ECO:0000313" key="18">
    <source>
        <dbReference type="Proteomes" id="UP001107558"/>
    </source>
</evidence>
<keyword evidence="11 14" id="KW-0408">Iron</keyword>
<keyword evidence="18" id="KW-1185">Reference proteome</keyword>
<evidence type="ECO:0008006" key="19">
    <source>
        <dbReference type="Google" id="ProtNLM"/>
    </source>
</evidence>
<comment type="caution">
    <text evidence="17">The sequence shown here is derived from an EMBL/GenBank/DDBJ whole genome shotgun (WGS) entry which is preliminary data.</text>
</comment>
<evidence type="ECO:0000256" key="6">
    <source>
        <dbReference type="ARBA" id="ARBA00022617"/>
    </source>
</evidence>
<dbReference type="GO" id="GO:0020037">
    <property type="term" value="F:heme binding"/>
    <property type="evidence" value="ECO:0007669"/>
    <property type="project" value="InterPro"/>
</dbReference>
<evidence type="ECO:0000256" key="11">
    <source>
        <dbReference type="ARBA" id="ARBA00023004"/>
    </source>
</evidence>
<comment type="cofactor">
    <cofactor evidence="1 14">
        <name>heme</name>
        <dbReference type="ChEBI" id="CHEBI:30413"/>
    </cofactor>
</comment>
<evidence type="ECO:0000256" key="9">
    <source>
        <dbReference type="ARBA" id="ARBA00022848"/>
    </source>
</evidence>
<dbReference type="PANTHER" id="PTHR24292:SF84">
    <property type="entry name" value="CYTOCHROME P450 28A5-RELATED"/>
    <property type="match status" value="1"/>
</dbReference>
<evidence type="ECO:0000256" key="14">
    <source>
        <dbReference type="PIRSR" id="PIRSR602403-1"/>
    </source>
</evidence>
<evidence type="ECO:0000256" key="4">
    <source>
        <dbReference type="ARBA" id="ARBA00004406"/>
    </source>
</evidence>
<name>A0A9J6BHG2_POLVA</name>
<dbReference type="GO" id="GO:0005506">
    <property type="term" value="F:iron ion binding"/>
    <property type="evidence" value="ECO:0007669"/>
    <property type="project" value="InterPro"/>
</dbReference>
<dbReference type="Gene3D" id="1.10.630.10">
    <property type="entry name" value="Cytochrome P450"/>
    <property type="match status" value="1"/>
</dbReference>
<keyword evidence="10 15" id="KW-0560">Oxidoreductase</keyword>
<dbReference type="InterPro" id="IPR036396">
    <property type="entry name" value="Cyt_P450_sf"/>
</dbReference>
<evidence type="ECO:0000256" key="7">
    <source>
        <dbReference type="ARBA" id="ARBA00022723"/>
    </source>
</evidence>
<dbReference type="PANTHER" id="PTHR24292">
    <property type="entry name" value="CYTOCHROME P450"/>
    <property type="match status" value="1"/>
</dbReference>
<keyword evidence="7 14" id="KW-0479">Metal-binding</keyword>
<dbReference type="Proteomes" id="UP001107558">
    <property type="component" value="Chromosome 4"/>
</dbReference>
<evidence type="ECO:0000256" key="1">
    <source>
        <dbReference type="ARBA" id="ARBA00001971"/>
    </source>
</evidence>
<dbReference type="PRINTS" id="PR00385">
    <property type="entry name" value="P450"/>
</dbReference>
<evidence type="ECO:0000256" key="16">
    <source>
        <dbReference type="SAM" id="Phobius"/>
    </source>
</evidence>
<accession>A0A9J6BHG2</accession>
<feature type="binding site" description="axial binding residue" evidence="14">
    <location>
        <position position="456"/>
    </location>
    <ligand>
        <name>heme</name>
        <dbReference type="ChEBI" id="CHEBI:30413"/>
    </ligand>
    <ligandPart>
        <name>Fe</name>
        <dbReference type="ChEBI" id="CHEBI:18248"/>
    </ligandPart>
</feature>
<evidence type="ECO:0000256" key="3">
    <source>
        <dbReference type="ARBA" id="ARBA00004174"/>
    </source>
</evidence>
<dbReference type="GO" id="GO:0016705">
    <property type="term" value="F:oxidoreductase activity, acting on paired donors, with incorporation or reduction of molecular oxygen"/>
    <property type="evidence" value="ECO:0007669"/>
    <property type="project" value="InterPro"/>
</dbReference>
<dbReference type="GO" id="GO:0005789">
    <property type="term" value="C:endoplasmic reticulum membrane"/>
    <property type="evidence" value="ECO:0007669"/>
    <property type="project" value="UniProtKB-SubCell"/>
</dbReference>
<evidence type="ECO:0000256" key="10">
    <source>
        <dbReference type="ARBA" id="ARBA00023002"/>
    </source>
</evidence>
<keyword evidence="16" id="KW-1133">Transmembrane helix</keyword>
<dbReference type="OrthoDB" id="2789670at2759"/>
<dbReference type="GO" id="GO:0004497">
    <property type="term" value="F:monooxygenase activity"/>
    <property type="evidence" value="ECO:0007669"/>
    <property type="project" value="UniProtKB-KW"/>
</dbReference>
<evidence type="ECO:0000256" key="12">
    <source>
        <dbReference type="ARBA" id="ARBA00023033"/>
    </source>
</evidence>
<evidence type="ECO:0000256" key="15">
    <source>
        <dbReference type="RuleBase" id="RU000461"/>
    </source>
</evidence>
<dbReference type="AlphaFoldDB" id="A0A9J6BHG2"/>
<dbReference type="InterPro" id="IPR017972">
    <property type="entry name" value="Cyt_P450_CS"/>
</dbReference>
<comment type="similarity">
    <text evidence="5 15">Belongs to the cytochrome P450 family.</text>
</comment>
<reference evidence="17" key="1">
    <citation type="submission" date="2021-03" db="EMBL/GenBank/DDBJ databases">
        <title>Chromosome level genome of the anhydrobiotic midge Polypedilum vanderplanki.</title>
        <authorList>
            <person name="Yoshida Y."/>
            <person name="Kikawada T."/>
            <person name="Gusev O."/>
        </authorList>
    </citation>
    <scope>NUCLEOTIDE SEQUENCE</scope>
    <source>
        <strain evidence="17">NIAS01</strain>
        <tissue evidence="17">Whole body or cell culture</tissue>
    </source>
</reference>
<keyword evidence="6 14" id="KW-0349">Heme</keyword>
<comment type="function">
    <text evidence="2">May be involved in the metabolism of insect hormones and in the breakdown of synthetic insecticides.</text>
</comment>
<evidence type="ECO:0000313" key="17">
    <source>
        <dbReference type="EMBL" id="KAG5669104.1"/>
    </source>
</evidence>
<dbReference type="EMBL" id="JADBJN010000004">
    <property type="protein sequence ID" value="KAG5669104.1"/>
    <property type="molecule type" value="Genomic_DNA"/>
</dbReference>
<evidence type="ECO:0000256" key="5">
    <source>
        <dbReference type="ARBA" id="ARBA00010617"/>
    </source>
</evidence>